<dbReference type="Proteomes" id="UP001519331">
    <property type="component" value="Unassembled WGS sequence"/>
</dbReference>
<dbReference type="Pfam" id="PF05133">
    <property type="entry name" value="SPP1_portal"/>
    <property type="match status" value="1"/>
</dbReference>
<comment type="caution">
    <text evidence="1">The sequence shown here is derived from an EMBL/GenBank/DDBJ whole genome shotgun (WGS) entry which is preliminary data.</text>
</comment>
<organism evidence="1 2">
    <name type="scientific">Nesterenkonia lacusekhoensis</name>
    <dbReference type="NCBI Taxonomy" id="150832"/>
    <lineage>
        <taxon>Bacteria</taxon>
        <taxon>Bacillati</taxon>
        <taxon>Actinomycetota</taxon>
        <taxon>Actinomycetes</taxon>
        <taxon>Micrococcales</taxon>
        <taxon>Micrococcaceae</taxon>
        <taxon>Nesterenkonia</taxon>
    </lineage>
</organism>
<accession>A0ABS4SYV2</accession>
<sequence>MLSFAGAAAEADELYEKLRKRRPLIDQYDRYYEGEQPLKYASKEWAKFHQERYKGFADNWCSVVIDALNERLQVRGFQVGSELTTESRTLWDDWKRNEMDAQSSQGFLQTIGSSRSFVLVWGDDEGLPVYSWEHPGQAYVEYEPEVTRRRRSAIKAWKEDDRECVTLFTRDYVYKLERPSSEPRGQREGYSGVSAIGGWSERSDADWVIPNPIGEVPMVEVPKRPRLNRGPISDISGTMAMQDATNLLWAYLFSAADHASMPARVVMGQEPPKMPIFDNSGKQIGERAVDNDDLQQKRLLWLTGKDASIGQWDSAKLDVFTDIINENINHIAAQTRTPAHYFIANKGMSNINGETLKATETPLVKKGDEFQLYSSPALAEVFRLGSKVRGWDGFADKISSDSIIWADKEIRSESQRADSLIKKKQMGYPMKWLLLQDGNTPEEAEEIMNMIKDEQASDPLFAATEAVRQGVPDESGGVS</sequence>
<gene>
    <name evidence="1" type="ORF">JOF45_000411</name>
</gene>
<evidence type="ECO:0000313" key="1">
    <source>
        <dbReference type="EMBL" id="MBP2317392.1"/>
    </source>
</evidence>
<evidence type="ECO:0008006" key="3">
    <source>
        <dbReference type="Google" id="ProtNLM"/>
    </source>
</evidence>
<evidence type="ECO:0000313" key="2">
    <source>
        <dbReference type="Proteomes" id="UP001519331"/>
    </source>
</evidence>
<proteinExistence type="predicted"/>
<dbReference type="RefSeq" id="WP_210047565.1">
    <property type="nucleotide sequence ID" value="NZ_JAGINX010000001.1"/>
</dbReference>
<dbReference type="InterPro" id="IPR021145">
    <property type="entry name" value="Portal_protein_SPP1_Gp6-like"/>
</dbReference>
<protein>
    <recommendedName>
        <fullName evidence="3">Phage portal protein</fullName>
    </recommendedName>
</protein>
<name>A0ABS4SYV2_9MICC</name>
<keyword evidence="2" id="KW-1185">Reference proteome</keyword>
<reference evidence="1 2" key="1">
    <citation type="submission" date="2021-03" db="EMBL/GenBank/DDBJ databases">
        <title>Sequencing the genomes of 1000 actinobacteria strains.</title>
        <authorList>
            <person name="Klenk H.-P."/>
        </authorList>
    </citation>
    <scope>NUCLEOTIDE SEQUENCE [LARGE SCALE GENOMIC DNA]</scope>
    <source>
        <strain evidence="1 2">DSM 12544</strain>
    </source>
</reference>
<dbReference type="EMBL" id="JAGINX010000001">
    <property type="protein sequence ID" value="MBP2317392.1"/>
    <property type="molecule type" value="Genomic_DNA"/>
</dbReference>